<comment type="subcellular location">
    <subcellularLocation>
        <location evidence="1">Bacterial microcompartment</location>
    </subcellularLocation>
</comment>
<dbReference type="Pfam" id="PF03319">
    <property type="entry name" value="EutN_CcmL"/>
    <property type="match status" value="1"/>
</dbReference>
<dbReference type="AlphaFoldDB" id="A0A518DGM7"/>
<dbReference type="Proteomes" id="UP000317429">
    <property type="component" value="Chromosome"/>
</dbReference>
<protein>
    <submittedName>
        <fullName evidence="3">Ethanolamine utilization protein EutN/carboxysome</fullName>
    </submittedName>
</protein>
<dbReference type="SUPFAM" id="SSF159133">
    <property type="entry name" value="EutN/CcmL-like"/>
    <property type="match status" value="1"/>
</dbReference>
<keyword evidence="4" id="KW-1185">Reference proteome</keyword>
<gene>
    <name evidence="3" type="ORF">Pla175_40340</name>
</gene>
<name>A0A518DGM7_9BACT</name>
<evidence type="ECO:0000256" key="2">
    <source>
        <dbReference type="ARBA" id="ARBA00024446"/>
    </source>
</evidence>
<dbReference type="RefSeq" id="WP_145289504.1">
    <property type="nucleotide sequence ID" value="NZ_CP036291.1"/>
</dbReference>
<dbReference type="InterPro" id="IPR004992">
    <property type="entry name" value="EutN_CcmL"/>
</dbReference>
<dbReference type="OrthoDB" id="281843at2"/>
<keyword evidence="2" id="KW-1283">Bacterial microcompartment</keyword>
<evidence type="ECO:0000313" key="4">
    <source>
        <dbReference type="Proteomes" id="UP000317429"/>
    </source>
</evidence>
<proteinExistence type="predicted"/>
<dbReference type="PROSITE" id="PS51932">
    <property type="entry name" value="BMV"/>
    <property type="match status" value="1"/>
</dbReference>
<dbReference type="Gene3D" id="2.40.50.220">
    <property type="entry name" value="EutN/Ccml"/>
    <property type="match status" value="1"/>
</dbReference>
<reference evidence="3 4" key="1">
    <citation type="submission" date="2019-02" db="EMBL/GenBank/DDBJ databases">
        <title>Deep-cultivation of Planctomycetes and their phenomic and genomic characterization uncovers novel biology.</title>
        <authorList>
            <person name="Wiegand S."/>
            <person name="Jogler M."/>
            <person name="Boedeker C."/>
            <person name="Pinto D."/>
            <person name="Vollmers J."/>
            <person name="Rivas-Marin E."/>
            <person name="Kohn T."/>
            <person name="Peeters S.H."/>
            <person name="Heuer A."/>
            <person name="Rast P."/>
            <person name="Oberbeckmann S."/>
            <person name="Bunk B."/>
            <person name="Jeske O."/>
            <person name="Meyerdierks A."/>
            <person name="Storesund J.E."/>
            <person name="Kallscheuer N."/>
            <person name="Luecker S."/>
            <person name="Lage O.M."/>
            <person name="Pohl T."/>
            <person name="Merkel B.J."/>
            <person name="Hornburger P."/>
            <person name="Mueller R.-W."/>
            <person name="Bruemmer F."/>
            <person name="Labrenz M."/>
            <person name="Spormann A.M."/>
            <person name="Op den Camp H."/>
            <person name="Overmann J."/>
            <person name="Amann R."/>
            <person name="Jetten M.S.M."/>
            <person name="Mascher T."/>
            <person name="Medema M.H."/>
            <person name="Devos D.P."/>
            <person name="Kaster A.-K."/>
            <person name="Ovreas L."/>
            <person name="Rohde M."/>
            <person name="Galperin M.Y."/>
            <person name="Jogler C."/>
        </authorList>
    </citation>
    <scope>NUCLEOTIDE SEQUENCE [LARGE SCALE GENOMIC DNA]</scope>
    <source>
        <strain evidence="3 4">Pla175</strain>
    </source>
</reference>
<sequence length="92" mass="9590">MRIAKVQGTVTLSRCHATFDGARLRLATPLTLGELPEGDDPSGETLVVWDELGAGIGSLIAVSEGGEAAQPFRPAVKPVDAYCAAILDDLNL</sequence>
<accession>A0A518DGM7</accession>
<dbReference type="GO" id="GO:0031469">
    <property type="term" value="C:bacterial microcompartment"/>
    <property type="evidence" value="ECO:0007669"/>
    <property type="project" value="UniProtKB-SubCell"/>
</dbReference>
<organism evidence="3 4">
    <name type="scientific">Pirellulimonas nuda</name>
    <dbReference type="NCBI Taxonomy" id="2528009"/>
    <lineage>
        <taxon>Bacteria</taxon>
        <taxon>Pseudomonadati</taxon>
        <taxon>Planctomycetota</taxon>
        <taxon>Planctomycetia</taxon>
        <taxon>Pirellulales</taxon>
        <taxon>Lacipirellulaceae</taxon>
        <taxon>Pirellulimonas</taxon>
    </lineage>
</organism>
<evidence type="ECO:0000256" key="1">
    <source>
        <dbReference type="ARBA" id="ARBA00024322"/>
    </source>
</evidence>
<dbReference type="KEGG" id="pnd:Pla175_40340"/>
<evidence type="ECO:0000313" key="3">
    <source>
        <dbReference type="EMBL" id="QDU90625.1"/>
    </source>
</evidence>
<dbReference type="CDD" id="cd01614">
    <property type="entry name" value="EutN_CcmL"/>
    <property type="match status" value="1"/>
</dbReference>
<dbReference type="EMBL" id="CP036291">
    <property type="protein sequence ID" value="QDU90625.1"/>
    <property type="molecule type" value="Genomic_DNA"/>
</dbReference>
<dbReference type="PANTHER" id="PTHR36539:SF1">
    <property type="entry name" value="BACTERIAL MICROCOMPARTMENT SHELL VERTEX PROTEIN EUTN"/>
    <property type="match status" value="1"/>
</dbReference>
<dbReference type="PANTHER" id="PTHR36539">
    <property type="entry name" value="ETHANOLAMINE UTILIZATION PROTEIN EUTN"/>
    <property type="match status" value="1"/>
</dbReference>
<dbReference type="InterPro" id="IPR036677">
    <property type="entry name" value="EutN_CcmL_sf"/>
</dbReference>